<comment type="caution">
    <text evidence="3">The sequence shown here is derived from an EMBL/GenBank/DDBJ whole genome shotgun (WGS) entry which is preliminary data.</text>
</comment>
<name>A0ABP0BMV3_9PEZI</name>
<dbReference type="InterPro" id="IPR054448">
    <property type="entry name" value="HTH_put_ascomycetes"/>
</dbReference>
<reference evidence="3 4" key="1">
    <citation type="submission" date="2024-01" db="EMBL/GenBank/DDBJ databases">
        <authorList>
            <person name="Allen C."/>
            <person name="Tagirdzhanova G."/>
        </authorList>
    </citation>
    <scope>NUCLEOTIDE SEQUENCE [LARGE SCALE GENOMIC DNA]</scope>
</reference>
<dbReference type="EMBL" id="CAWUHB010000020">
    <property type="protein sequence ID" value="CAK7220771.1"/>
    <property type="molecule type" value="Genomic_DNA"/>
</dbReference>
<feature type="domain" description="Helix-turn-helix" evidence="2">
    <location>
        <begin position="193"/>
        <end position="236"/>
    </location>
</feature>
<sequence>MGSATSKTARAAPTRKYPTRAAGASPAQAQARTRPPGAPIASNVPPKAQPPRPPRPRKPEPAAVEEPQRELEQTEATEAAADVKDNDFADRLRQMGIVQPNPTFSPSSTAGPVQSPAPGARPTGGAEVRGHDADILRQIENHRRQYASAGPSSSAASPAARPNTTLTVLEARRRIQDQAAADHESFAQKGREFLSALTLRDALVLRSRGVEPAAIEKRLRLKPGVIARLGHPGLVEALNVAQAVEESIPRNTKK</sequence>
<evidence type="ECO:0000259" key="2">
    <source>
        <dbReference type="Pfam" id="PF22943"/>
    </source>
</evidence>
<evidence type="ECO:0000256" key="1">
    <source>
        <dbReference type="SAM" id="MobiDB-lite"/>
    </source>
</evidence>
<evidence type="ECO:0000313" key="4">
    <source>
        <dbReference type="Proteomes" id="UP001642405"/>
    </source>
</evidence>
<feature type="compositionally biased region" description="Low complexity" evidence="1">
    <location>
        <begin position="147"/>
        <end position="160"/>
    </location>
</feature>
<accession>A0ABP0BMV3</accession>
<proteinExistence type="predicted"/>
<gene>
    <name evidence="3" type="ORF">SCUCBS95973_004275</name>
</gene>
<evidence type="ECO:0000313" key="3">
    <source>
        <dbReference type="EMBL" id="CAK7220771.1"/>
    </source>
</evidence>
<feature type="compositionally biased region" description="Basic and acidic residues" evidence="1">
    <location>
        <begin position="81"/>
        <end position="93"/>
    </location>
</feature>
<dbReference type="Proteomes" id="UP001642405">
    <property type="component" value="Unassembled WGS sequence"/>
</dbReference>
<organism evidence="3 4">
    <name type="scientific">Sporothrix curviconia</name>
    <dbReference type="NCBI Taxonomy" id="1260050"/>
    <lineage>
        <taxon>Eukaryota</taxon>
        <taxon>Fungi</taxon>
        <taxon>Dikarya</taxon>
        <taxon>Ascomycota</taxon>
        <taxon>Pezizomycotina</taxon>
        <taxon>Sordariomycetes</taxon>
        <taxon>Sordariomycetidae</taxon>
        <taxon>Ophiostomatales</taxon>
        <taxon>Ophiostomataceae</taxon>
        <taxon>Sporothrix</taxon>
    </lineage>
</organism>
<feature type="compositionally biased region" description="Polar residues" evidence="1">
    <location>
        <begin position="100"/>
        <end position="112"/>
    </location>
</feature>
<protein>
    <recommendedName>
        <fullName evidence="2">Helix-turn-helix domain-containing protein</fullName>
    </recommendedName>
</protein>
<feature type="region of interest" description="Disordered" evidence="1">
    <location>
        <begin position="1"/>
        <end position="164"/>
    </location>
</feature>
<keyword evidence="4" id="KW-1185">Reference proteome</keyword>
<dbReference type="Pfam" id="PF22943">
    <property type="entry name" value="HTH_68"/>
    <property type="match status" value="1"/>
</dbReference>
<feature type="compositionally biased region" description="Low complexity" evidence="1">
    <location>
        <begin position="19"/>
        <end position="33"/>
    </location>
</feature>
<feature type="compositionally biased region" description="Basic and acidic residues" evidence="1">
    <location>
        <begin position="128"/>
        <end position="143"/>
    </location>
</feature>